<dbReference type="PANTHER" id="PTHR21622">
    <property type="entry name" value="COILED-COIL-HELIX-COILED-COIL-HELIX DOMAIN CONTAINING 4"/>
    <property type="match status" value="1"/>
</dbReference>
<keyword evidence="4" id="KW-0813">Transport</keyword>
<evidence type="ECO:0000256" key="11">
    <source>
        <dbReference type="ARBA" id="ARBA00024980"/>
    </source>
</evidence>
<dbReference type="VEuPathDB" id="FungiDB:PV10_00900"/>
<evidence type="ECO:0000256" key="6">
    <source>
        <dbReference type="ARBA" id="ARBA00023002"/>
    </source>
</evidence>
<comment type="subcellular location">
    <subcellularLocation>
        <location evidence="2">Mitochondrion inner membrane</location>
        <topology evidence="2">Single-pass type II membrane protein</topology>
        <orientation evidence="2">Intermembrane side</orientation>
    </subcellularLocation>
</comment>
<evidence type="ECO:0000313" key="16">
    <source>
        <dbReference type="Proteomes" id="UP000288859"/>
    </source>
</evidence>
<dbReference type="GO" id="GO:0045041">
    <property type="term" value="P:protein import into mitochondrial intermembrane space"/>
    <property type="evidence" value="ECO:0007669"/>
    <property type="project" value="InterPro"/>
</dbReference>
<keyword evidence="5" id="KW-0653">Protein transport</keyword>
<protein>
    <recommendedName>
        <fullName evidence="3">Mitochondrial intermembrane space import and assembly protein 40</fullName>
    </recommendedName>
    <alternativeName>
        <fullName evidence="12">Mitochondrial import inner membrane translocase TIM40</fullName>
    </alternativeName>
</protein>
<dbReference type="PROSITE" id="PS51808">
    <property type="entry name" value="CHCH"/>
    <property type="match status" value="1"/>
</dbReference>
<evidence type="ECO:0000256" key="7">
    <source>
        <dbReference type="ARBA" id="ARBA00023010"/>
    </source>
</evidence>
<evidence type="ECO:0000313" key="15">
    <source>
        <dbReference type="EMBL" id="RVX68021.1"/>
    </source>
</evidence>
<comment type="function">
    <text evidence="11">Required for the import and folding of small cysteine-containing proteins (small Tim) in the mitochondrial intermembrane space (IMS). Forms a redox cycle with ERV1 that involves a disulfide relay system. Precursor proteins to be imported into the IMS are translocated in their reduced form into the mitochondria. The oxidized form of MIA40 forms a transient intermolecular disulfide bridge with the reduced precursor protein, resulting in oxidation of the precursor protein that now contains an intramolecular disulfide bond and is able to undergo folding in the IMS.</text>
</comment>
<dbReference type="InterPro" id="IPR010625">
    <property type="entry name" value="CHCH"/>
</dbReference>
<dbReference type="Proteomes" id="UP000288859">
    <property type="component" value="Unassembled WGS sequence"/>
</dbReference>
<dbReference type="GO" id="GO:0005758">
    <property type="term" value="C:mitochondrial intermembrane space"/>
    <property type="evidence" value="ECO:0007669"/>
    <property type="project" value="TreeGrafter"/>
</dbReference>
<reference evidence="15 16" key="1">
    <citation type="submission" date="2017-03" db="EMBL/GenBank/DDBJ databases">
        <title>Genomes of endolithic fungi from Antarctica.</title>
        <authorList>
            <person name="Coleine C."/>
            <person name="Masonjones S."/>
            <person name="Stajich J.E."/>
        </authorList>
    </citation>
    <scope>NUCLEOTIDE SEQUENCE [LARGE SCALE GENOMIC DNA]</scope>
    <source>
        <strain evidence="15 16">CCFEE 6314</strain>
    </source>
</reference>
<keyword evidence="8" id="KW-0496">Mitochondrion</keyword>
<gene>
    <name evidence="15" type="ORF">B0A52_08432</name>
</gene>
<evidence type="ECO:0000256" key="3">
    <source>
        <dbReference type="ARBA" id="ARBA00013714"/>
    </source>
</evidence>
<keyword evidence="10" id="KW-0676">Redox-active center</keyword>
<comment type="cofactor">
    <cofactor evidence="1">
        <name>Cu(2+)</name>
        <dbReference type="ChEBI" id="CHEBI:29036"/>
    </cofactor>
</comment>
<evidence type="ECO:0000256" key="10">
    <source>
        <dbReference type="ARBA" id="ARBA00023284"/>
    </source>
</evidence>
<organism evidence="15 16">
    <name type="scientific">Exophiala mesophila</name>
    <name type="common">Black yeast-like fungus</name>
    <dbReference type="NCBI Taxonomy" id="212818"/>
    <lineage>
        <taxon>Eukaryota</taxon>
        <taxon>Fungi</taxon>
        <taxon>Dikarya</taxon>
        <taxon>Ascomycota</taxon>
        <taxon>Pezizomycotina</taxon>
        <taxon>Eurotiomycetes</taxon>
        <taxon>Chaetothyriomycetidae</taxon>
        <taxon>Chaetothyriales</taxon>
        <taxon>Herpotrichiellaceae</taxon>
        <taxon>Exophiala</taxon>
    </lineage>
</organism>
<keyword evidence="6" id="KW-0560">Oxidoreductase</keyword>
<sequence>MFRPASRTVLRAAAQSSLAPARTIVPRRFASSSPASSRRSWKNTAARWGIAIAGLYYYNTSPVFADQPSTNLLNPNTDALEDAEEYSTLDALTSRRKARSENAAAVHAAVEEISTENASTTSIDKTEPPLSTGPSGGAEELEQEAASEGAFNPETGEINWDCPCLGGMAYGPCGEEFRAAFSCFVFSTEEPKGMDCIDKFQGMQQCFQRHPEVYKGELEDDEELDAELEGERQKLVDEIAERKAQHAESAAAAAPQRRLLEEPVSEPTPARASKAKKNKEPKAGSEQKQSIGDQKISEFVSDAEVEKEGSKSATASSDILPRAAHDARDHAEGNGQETGK</sequence>
<dbReference type="OrthoDB" id="7481291at2759"/>
<feature type="compositionally biased region" description="Basic and acidic residues" evidence="13">
    <location>
        <begin position="323"/>
        <end position="332"/>
    </location>
</feature>
<accession>A0A438MWA9</accession>
<dbReference type="EMBL" id="NAJM01000042">
    <property type="protein sequence ID" value="RVX68021.1"/>
    <property type="molecule type" value="Genomic_DNA"/>
</dbReference>
<evidence type="ECO:0000256" key="5">
    <source>
        <dbReference type="ARBA" id="ARBA00022927"/>
    </source>
</evidence>
<evidence type="ECO:0000256" key="4">
    <source>
        <dbReference type="ARBA" id="ARBA00022448"/>
    </source>
</evidence>
<evidence type="ECO:0000256" key="8">
    <source>
        <dbReference type="ARBA" id="ARBA00023128"/>
    </source>
</evidence>
<name>A0A438MWA9_EXOME</name>
<evidence type="ECO:0000256" key="9">
    <source>
        <dbReference type="ARBA" id="ARBA00023157"/>
    </source>
</evidence>
<feature type="region of interest" description="Disordered" evidence="13">
    <location>
        <begin position="112"/>
        <end position="153"/>
    </location>
</feature>
<proteinExistence type="predicted"/>
<dbReference type="Pfam" id="PF06747">
    <property type="entry name" value="CHCH"/>
    <property type="match status" value="1"/>
</dbReference>
<keyword evidence="9" id="KW-1015">Disulfide bond</keyword>
<feature type="domain" description="CHCH" evidence="14">
    <location>
        <begin position="173"/>
        <end position="209"/>
    </location>
</feature>
<evidence type="ECO:0000256" key="2">
    <source>
        <dbReference type="ARBA" id="ARBA00004164"/>
    </source>
</evidence>
<dbReference type="InterPro" id="IPR039289">
    <property type="entry name" value="CHCHD4"/>
</dbReference>
<dbReference type="PANTHER" id="PTHR21622:SF0">
    <property type="entry name" value="COILED-COIL-HELIX-COILED-COIL-HELIX DOMAIN CONTAINING 4"/>
    <property type="match status" value="1"/>
</dbReference>
<feature type="region of interest" description="Disordered" evidence="13">
    <location>
        <begin position="241"/>
        <end position="340"/>
    </location>
</feature>
<dbReference type="AlphaFoldDB" id="A0A438MWA9"/>
<comment type="caution">
    <text evidence="15">The sequence shown here is derived from an EMBL/GenBank/DDBJ whole genome shotgun (WGS) entry which is preliminary data.</text>
</comment>
<dbReference type="GO" id="GO:0005743">
    <property type="term" value="C:mitochondrial inner membrane"/>
    <property type="evidence" value="ECO:0007669"/>
    <property type="project" value="UniProtKB-SubCell"/>
</dbReference>
<evidence type="ECO:0000256" key="13">
    <source>
        <dbReference type="SAM" id="MobiDB-lite"/>
    </source>
</evidence>
<keyword evidence="7" id="KW-0811">Translocation</keyword>
<evidence type="ECO:0000256" key="1">
    <source>
        <dbReference type="ARBA" id="ARBA00001973"/>
    </source>
</evidence>
<evidence type="ECO:0000259" key="14">
    <source>
        <dbReference type="Pfam" id="PF06747"/>
    </source>
</evidence>
<dbReference type="GO" id="GO:0015035">
    <property type="term" value="F:protein-disulfide reductase activity"/>
    <property type="evidence" value="ECO:0007669"/>
    <property type="project" value="InterPro"/>
</dbReference>
<evidence type="ECO:0000256" key="12">
    <source>
        <dbReference type="ARBA" id="ARBA00033150"/>
    </source>
</evidence>
<dbReference type="Gene3D" id="1.10.287.2900">
    <property type="match status" value="1"/>
</dbReference>